<feature type="transmembrane region" description="Helical" evidence="9">
    <location>
        <begin position="23"/>
        <end position="43"/>
    </location>
</feature>
<dbReference type="SUPFAM" id="SSF47384">
    <property type="entry name" value="Homodimeric domain of signal transducing histidine kinase"/>
    <property type="match status" value="1"/>
</dbReference>
<dbReference type="InterPro" id="IPR050736">
    <property type="entry name" value="Sensor_HK_Regulatory"/>
</dbReference>
<proteinExistence type="predicted"/>
<accession>A0A4D6X654</accession>
<dbReference type="InterPro" id="IPR035965">
    <property type="entry name" value="PAS-like_dom_sf"/>
</dbReference>
<dbReference type="Pfam" id="PF00672">
    <property type="entry name" value="HAMP"/>
    <property type="match status" value="1"/>
</dbReference>
<dbReference type="EMBL" id="MK814743">
    <property type="protein sequence ID" value="QCI08985.1"/>
    <property type="molecule type" value="Genomic_DNA"/>
</dbReference>
<reference evidence="13" key="1">
    <citation type="journal article" date="2019" name="Mol. Phylogenet. Evol.">
        <title>Morphological evolution and classification of the red algal order Ceramiales inferred using plastid phylogenomics.</title>
        <authorList>
            <person name="Diaz-Tapia P."/>
            <person name="Pasella M.M."/>
            <person name="Verbruggen H."/>
            <person name="Maggs C.A."/>
        </authorList>
    </citation>
    <scope>NUCLEOTIDE SEQUENCE</scope>
    <source>
        <strain evidence="13">PD1141</strain>
    </source>
</reference>
<dbReference type="SUPFAM" id="SSF55874">
    <property type="entry name" value="ATPase domain of HSP90 chaperone/DNA topoisomerase II/histidine kinase"/>
    <property type="match status" value="1"/>
</dbReference>
<dbReference type="PANTHER" id="PTHR43711:SF13">
    <property type="entry name" value="DRUG SENSORY PROTEIN A"/>
    <property type="match status" value="1"/>
</dbReference>
<dbReference type="InterPro" id="IPR036890">
    <property type="entry name" value="HATPase_C_sf"/>
</dbReference>
<evidence type="ECO:0000259" key="11">
    <source>
        <dbReference type="PROSITE" id="PS50112"/>
    </source>
</evidence>
<dbReference type="InterPro" id="IPR036097">
    <property type="entry name" value="HisK_dim/P_sf"/>
</dbReference>
<evidence type="ECO:0000256" key="6">
    <source>
        <dbReference type="ARBA" id="ARBA00022777"/>
    </source>
</evidence>
<evidence type="ECO:0000313" key="13">
    <source>
        <dbReference type="EMBL" id="QCI08985.1"/>
    </source>
</evidence>
<dbReference type="InterPro" id="IPR000014">
    <property type="entry name" value="PAS"/>
</dbReference>
<keyword evidence="13" id="KW-0934">Plastid</keyword>
<dbReference type="Pfam" id="PF02518">
    <property type="entry name" value="HATPase_c"/>
    <property type="match status" value="1"/>
</dbReference>
<keyword evidence="9" id="KW-0472">Membrane</keyword>
<evidence type="ECO:0000259" key="10">
    <source>
        <dbReference type="PROSITE" id="PS50109"/>
    </source>
</evidence>
<dbReference type="Gene3D" id="3.30.565.10">
    <property type="entry name" value="Histidine kinase-like ATPase, C-terminal domain"/>
    <property type="match status" value="1"/>
</dbReference>
<feature type="domain" description="PAS" evidence="11">
    <location>
        <begin position="272"/>
        <end position="342"/>
    </location>
</feature>
<dbReference type="EC" id="2.7.13.3" evidence="3"/>
<protein>
    <recommendedName>
        <fullName evidence="8">Uncharacterized sensor-like histidine kinase ycf26</fullName>
        <ecNumber evidence="3">2.7.13.3</ecNumber>
    </recommendedName>
</protein>
<evidence type="ECO:0000256" key="2">
    <source>
        <dbReference type="ARBA" id="ARBA00004508"/>
    </source>
</evidence>
<dbReference type="PROSITE" id="PS50885">
    <property type="entry name" value="HAMP"/>
    <property type="match status" value="1"/>
</dbReference>
<dbReference type="InterPro" id="IPR003661">
    <property type="entry name" value="HisK_dim/P_dom"/>
</dbReference>
<dbReference type="GO" id="GO:0006355">
    <property type="term" value="P:regulation of DNA-templated transcription"/>
    <property type="evidence" value="ECO:0007669"/>
    <property type="project" value="InterPro"/>
</dbReference>
<evidence type="ECO:0000256" key="8">
    <source>
        <dbReference type="ARBA" id="ARBA00069102"/>
    </source>
</evidence>
<evidence type="ECO:0000256" key="4">
    <source>
        <dbReference type="ARBA" id="ARBA00022553"/>
    </source>
</evidence>
<dbReference type="PROSITE" id="PS50112">
    <property type="entry name" value="PAS"/>
    <property type="match status" value="1"/>
</dbReference>
<reference evidence="13" key="2">
    <citation type="submission" date="2019-04" db="EMBL/GenBank/DDBJ databases">
        <authorList>
            <person name="Pasella M."/>
        </authorList>
    </citation>
    <scope>NUCLEOTIDE SEQUENCE</scope>
    <source>
        <strain evidence="13">PD1141</strain>
    </source>
</reference>
<dbReference type="GO" id="GO:0000155">
    <property type="term" value="F:phosphorelay sensor kinase activity"/>
    <property type="evidence" value="ECO:0007669"/>
    <property type="project" value="InterPro"/>
</dbReference>
<dbReference type="InterPro" id="IPR004358">
    <property type="entry name" value="Sig_transdc_His_kin-like_C"/>
</dbReference>
<evidence type="ECO:0000256" key="1">
    <source>
        <dbReference type="ARBA" id="ARBA00000085"/>
    </source>
</evidence>
<evidence type="ECO:0000256" key="3">
    <source>
        <dbReference type="ARBA" id="ARBA00012438"/>
    </source>
</evidence>
<dbReference type="SMART" id="SM00304">
    <property type="entry name" value="HAMP"/>
    <property type="match status" value="1"/>
</dbReference>
<evidence type="ECO:0000256" key="7">
    <source>
        <dbReference type="ARBA" id="ARBA00023012"/>
    </source>
</evidence>
<keyword evidence="5" id="KW-0808">Transferase</keyword>
<dbReference type="CDD" id="cd06225">
    <property type="entry name" value="HAMP"/>
    <property type="match status" value="1"/>
</dbReference>
<dbReference type="GO" id="GO:0031969">
    <property type="term" value="C:chloroplast membrane"/>
    <property type="evidence" value="ECO:0007669"/>
    <property type="project" value="UniProtKB-SubCell"/>
</dbReference>
<feature type="domain" description="Histidine kinase" evidence="10">
    <location>
        <begin position="407"/>
        <end position="640"/>
    </location>
</feature>
<dbReference type="Gene3D" id="1.10.287.130">
    <property type="match status" value="1"/>
</dbReference>
<dbReference type="Pfam" id="PF00512">
    <property type="entry name" value="HisKA"/>
    <property type="match status" value="1"/>
</dbReference>
<feature type="domain" description="HAMP" evidence="12">
    <location>
        <begin position="211"/>
        <end position="263"/>
    </location>
</feature>
<dbReference type="SUPFAM" id="SSF55785">
    <property type="entry name" value="PYP-like sensor domain (PAS domain)"/>
    <property type="match status" value="1"/>
</dbReference>
<organism evidence="13">
    <name type="scientific">Inkyuleea mariana</name>
    <dbReference type="NCBI Taxonomy" id="123988"/>
    <lineage>
        <taxon>Eukaryota</taxon>
        <taxon>Rhodophyta</taxon>
        <taxon>Florideophyceae</taxon>
        <taxon>Rhodymeniophycidae</taxon>
        <taxon>Ceramiales</taxon>
        <taxon>Ceramiaceae</taxon>
        <taxon>Inkyuleea</taxon>
    </lineage>
</organism>
<dbReference type="PANTHER" id="PTHR43711">
    <property type="entry name" value="TWO-COMPONENT HISTIDINE KINASE"/>
    <property type="match status" value="1"/>
</dbReference>
<evidence type="ECO:0000256" key="9">
    <source>
        <dbReference type="SAM" id="Phobius"/>
    </source>
</evidence>
<keyword evidence="9" id="KW-0812">Transmembrane</keyword>
<geneLocation type="plastid" evidence="13"/>
<sequence length="640" mass="73038">MKYTQIFIGLSKWWIDINLKTRLIVLITLAISVFMSSLTFWTLNIIQQESRITDNLFCKDLSILFTSNIINSIDFNNKKQLASFVETIYLSTSSIRYILFFNIDGSLFFSLPVYGNQIQDVLQLHQNLFQLDTQDFLFNTPLIQYSSLFNDNITDIIIPLIKNDQNLGSLDLGINSNSTVTSSSILIRNVSIAIFVSIWFMFIIGATFNAFMMNEPIKQLLSGMQNMSSGNFNKRINLDCDGNFRNLIISFNQMAERLEYYEKKIIDDLTSEKNKLETIISTITDGTILVDTELRLLFVNRIAIKSFNWINLDIIGQSICNYFPLHVNDALLPILNNLVKSNYLDSSINQIEEFSIDFDYNSKKSFRFLLTTVLDRHSGILTGIAIIIQDISKEVLLNEAKNQFIGNVSHELRTPLCNIRSFLETLLDYNDSLNDQQKVKFLMIANSETKRLSTLVNDILDLSRLESKFDYSLTNIDLIDIINCVIRTSQLVAKKNNIDLIIEVDPQITGVLGHESSLLQVLSNLLSNAIKFTNIYGQIVLRVYSLISIPLTIKSQFFYQHSFSVVRIEIIDEGIGIDKRDQKGIFDRFIRIEDNVHTLPGTGLGLSIVQNILNKHNTQIIVQSELSVGTSLSFDLLKLQ</sequence>
<keyword evidence="6" id="KW-0418">Kinase</keyword>
<dbReference type="FunFam" id="1.10.287.130:FF:000001">
    <property type="entry name" value="Two-component sensor histidine kinase"/>
    <property type="match status" value="1"/>
</dbReference>
<dbReference type="SMART" id="SM00091">
    <property type="entry name" value="PAS"/>
    <property type="match status" value="1"/>
</dbReference>
<keyword evidence="4" id="KW-0597">Phosphoprotein</keyword>
<dbReference type="SUPFAM" id="SSF158472">
    <property type="entry name" value="HAMP domain-like"/>
    <property type="match status" value="1"/>
</dbReference>
<feature type="transmembrane region" description="Helical" evidence="9">
    <location>
        <begin position="192"/>
        <end position="212"/>
    </location>
</feature>
<dbReference type="CDD" id="cd00082">
    <property type="entry name" value="HisKA"/>
    <property type="match status" value="1"/>
</dbReference>
<name>A0A4D6X654_9FLOR</name>
<dbReference type="SMART" id="SM00388">
    <property type="entry name" value="HisKA"/>
    <property type="match status" value="1"/>
</dbReference>
<keyword evidence="7" id="KW-0902">Two-component regulatory system</keyword>
<dbReference type="InterPro" id="IPR005467">
    <property type="entry name" value="His_kinase_dom"/>
</dbReference>
<evidence type="ECO:0000259" key="12">
    <source>
        <dbReference type="PROSITE" id="PS50885"/>
    </source>
</evidence>
<keyword evidence="9" id="KW-1133">Transmembrane helix</keyword>
<evidence type="ECO:0000256" key="5">
    <source>
        <dbReference type="ARBA" id="ARBA00022679"/>
    </source>
</evidence>
<dbReference type="InterPro" id="IPR003660">
    <property type="entry name" value="HAMP_dom"/>
</dbReference>
<dbReference type="Pfam" id="PF00989">
    <property type="entry name" value="PAS"/>
    <property type="match status" value="1"/>
</dbReference>
<comment type="catalytic activity">
    <reaction evidence="1">
        <text>ATP + protein L-histidine = ADP + protein N-phospho-L-histidine.</text>
        <dbReference type="EC" id="2.7.13.3"/>
    </reaction>
</comment>
<dbReference type="PRINTS" id="PR00344">
    <property type="entry name" value="BCTRLSENSOR"/>
</dbReference>
<dbReference type="AlphaFoldDB" id="A0A4D6X654"/>
<dbReference type="InterPro" id="IPR013767">
    <property type="entry name" value="PAS_fold"/>
</dbReference>
<dbReference type="PROSITE" id="PS50109">
    <property type="entry name" value="HIS_KIN"/>
    <property type="match status" value="1"/>
</dbReference>
<dbReference type="InterPro" id="IPR003594">
    <property type="entry name" value="HATPase_dom"/>
</dbReference>
<gene>
    <name evidence="13" type="primary">dfr</name>
</gene>
<comment type="subcellular location">
    <subcellularLocation>
        <location evidence="2">Plastid</location>
        <location evidence="2">Chloroplast membrane</location>
        <topology evidence="2">Multi-pass membrane protein</topology>
    </subcellularLocation>
</comment>
<dbReference type="Gene3D" id="6.10.340.10">
    <property type="match status" value="1"/>
</dbReference>
<dbReference type="Gene3D" id="3.30.450.20">
    <property type="entry name" value="PAS domain"/>
    <property type="match status" value="1"/>
</dbReference>
<dbReference type="SMART" id="SM00387">
    <property type="entry name" value="HATPase_c"/>
    <property type="match status" value="1"/>
</dbReference>